<evidence type="ECO:0000313" key="3">
    <source>
        <dbReference type="Proteomes" id="UP000318582"/>
    </source>
</evidence>
<dbReference type="PROSITE" id="PS51186">
    <property type="entry name" value="GNAT"/>
    <property type="match status" value="1"/>
</dbReference>
<gene>
    <name evidence="2" type="ORF">PhCBS80983_g05096</name>
</gene>
<protein>
    <recommendedName>
        <fullName evidence="1">N-acetyltransferase domain-containing protein</fullName>
    </recommendedName>
</protein>
<accession>A0A507DW06</accession>
<keyword evidence="3" id="KW-1185">Reference proteome</keyword>
<evidence type="ECO:0000313" key="2">
    <source>
        <dbReference type="EMBL" id="TPX55716.1"/>
    </source>
</evidence>
<organism evidence="2 3">
    <name type="scientific">Powellomyces hirtus</name>
    <dbReference type="NCBI Taxonomy" id="109895"/>
    <lineage>
        <taxon>Eukaryota</taxon>
        <taxon>Fungi</taxon>
        <taxon>Fungi incertae sedis</taxon>
        <taxon>Chytridiomycota</taxon>
        <taxon>Chytridiomycota incertae sedis</taxon>
        <taxon>Chytridiomycetes</taxon>
        <taxon>Spizellomycetales</taxon>
        <taxon>Powellomycetaceae</taxon>
        <taxon>Powellomyces</taxon>
    </lineage>
</organism>
<dbReference type="PANTHER" id="PTHR43792:SF1">
    <property type="entry name" value="N-ACETYLTRANSFERASE DOMAIN-CONTAINING PROTEIN"/>
    <property type="match status" value="1"/>
</dbReference>
<dbReference type="PANTHER" id="PTHR43792">
    <property type="entry name" value="GNAT FAMILY, PUTATIVE (AFU_ORTHOLOGUE AFUA_3G00765)-RELATED-RELATED"/>
    <property type="match status" value="1"/>
</dbReference>
<evidence type="ECO:0000259" key="1">
    <source>
        <dbReference type="PROSITE" id="PS51186"/>
    </source>
</evidence>
<comment type="caution">
    <text evidence="2">The sequence shown here is derived from an EMBL/GenBank/DDBJ whole genome shotgun (WGS) entry which is preliminary data.</text>
</comment>
<dbReference type="InterPro" id="IPR000182">
    <property type="entry name" value="GNAT_dom"/>
</dbReference>
<name>A0A507DW06_9FUNG</name>
<dbReference type="InterPro" id="IPR051531">
    <property type="entry name" value="N-acetyltransferase"/>
</dbReference>
<dbReference type="AlphaFoldDB" id="A0A507DW06"/>
<dbReference type="Gene3D" id="3.40.630.30">
    <property type="match status" value="1"/>
</dbReference>
<dbReference type="EMBL" id="QEAQ01000098">
    <property type="protein sequence ID" value="TPX55716.1"/>
    <property type="molecule type" value="Genomic_DNA"/>
</dbReference>
<dbReference type="InterPro" id="IPR016181">
    <property type="entry name" value="Acyl_CoA_acyltransferase"/>
</dbReference>
<dbReference type="GO" id="GO:0016747">
    <property type="term" value="F:acyltransferase activity, transferring groups other than amino-acyl groups"/>
    <property type="evidence" value="ECO:0007669"/>
    <property type="project" value="InterPro"/>
</dbReference>
<dbReference type="Proteomes" id="UP000318582">
    <property type="component" value="Unassembled WGS sequence"/>
</dbReference>
<proteinExistence type="predicted"/>
<reference evidence="2 3" key="1">
    <citation type="journal article" date="2019" name="Sci. Rep.">
        <title>Comparative genomics of chytrid fungi reveal insights into the obligate biotrophic and pathogenic lifestyle of Synchytrium endobioticum.</title>
        <authorList>
            <person name="van de Vossenberg B.T.L.H."/>
            <person name="Warris S."/>
            <person name="Nguyen H.D.T."/>
            <person name="van Gent-Pelzer M.P.E."/>
            <person name="Joly D.L."/>
            <person name="van de Geest H.C."/>
            <person name="Bonants P.J.M."/>
            <person name="Smith D.S."/>
            <person name="Levesque C.A."/>
            <person name="van der Lee T.A.J."/>
        </authorList>
    </citation>
    <scope>NUCLEOTIDE SEQUENCE [LARGE SCALE GENOMIC DNA]</scope>
    <source>
        <strain evidence="2 3">CBS 809.83</strain>
    </source>
</reference>
<dbReference type="Pfam" id="PF13302">
    <property type="entry name" value="Acetyltransf_3"/>
    <property type="match status" value="1"/>
</dbReference>
<dbReference type="SUPFAM" id="SSF55729">
    <property type="entry name" value="Acyl-CoA N-acyltransferases (Nat)"/>
    <property type="match status" value="1"/>
</dbReference>
<feature type="domain" description="N-acetyltransferase" evidence="1">
    <location>
        <begin position="1"/>
        <end position="107"/>
    </location>
</feature>
<sequence length="110" mass="12829">MDLVIEEKLTGVVIGKMGLYKLPEIGFILHPAYWGKGYASEALTLMLKVIWDLRPELSHIDADVDPRNWRSLRLLKRFGFVEIGRREKTFETHLGWCDSVDLRLTRPMMK</sequence>